<name>A0A7T8BAC6_9SPIR</name>
<dbReference type="KEGG" id="bhc:JFL75_06285"/>
<organism evidence="2 3">
    <name type="scientific">Breznakiella homolactica</name>
    <dbReference type="NCBI Taxonomy" id="2798577"/>
    <lineage>
        <taxon>Bacteria</taxon>
        <taxon>Pseudomonadati</taxon>
        <taxon>Spirochaetota</taxon>
        <taxon>Spirochaetia</taxon>
        <taxon>Spirochaetales</taxon>
        <taxon>Breznakiellaceae</taxon>
        <taxon>Breznakiella</taxon>
    </lineage>
</organism>
<dbReference type="Proteomes" id="UP000595917">
    <property type="component" value="Chromosome"/>
</dbReference>
<gene>
    <name evidence="2" type="ORF">JFL75_06285</name>
</gene>
<dbReference type="RefSeq" id="WP_215627823.1">
    <property type="nucleotide sequence ID" value="NZ_CP067089.2"/>
</dbReference>
<sequence length="257" mass="28641">MNSVKSNILLCLGIFGVLLMCSCKENSSGESLLPDGVQTSESWNMLHPTAYRSVILESKKKPDPILESYRDETLRQQVIAFFGAVAHSEVLAENILRYADEFNISPSLAFALSWEESRFNPRAVNRNGNESIDRGLFQLNSESFPNLSEADFFDPGINTRYGLAHLRWCLDAAQSDVAGIAMYNAGFSRVRTGGTPKVTLDYVSRILEFRQGVEDLFSAECLRKWAPAPVDVLQPIPVEYVRQGVRVSQVRLLSAGE</sequence>
<dbReference type="Gene3D" id="1.10.530.10">
    <property type="match status" value="1"/>
</dbReference>
<dbReference type="Pfam" id="PF01464">
    <property type="entry name" value="SLT"/>
    <property type="match status" value="1"/>
</dbReference>
<dbReference type="InterPro" id="IPR023346">
    <property type="entry name" value="Lysozyme-like_dom_sf"/>
</dbReference>
<evidence type="ECO:0000313" key="3">
    <source>
        <dbReference type="Proteomes" id="UP000595917"/>
    </source>
</evidence>
<evidence type="ECO:0000259" key="1">
    <source>
        <dbReference type="Pfam" id="PF01464"/>
    </source>
</evidence>
<dbReference type="EMBL" id="CP067089">
    <property type="protein sequence ID" value="QQO10519.1"/>
    <property type="molecule type" value="Genomic_DNA"/>
</dbReference>
<dbReference type="SUPFAM" id="SSF53955">
    <property type="entry name" value="Lysozyme-like"/>
    <property type="match status" value="1"/>
</dbReference>
<dbReference type="AlphaFoldDB" id="A0A7T8BAC6"/>
<accession>A0A7T8BAC6</accession>
<dbReference type="PROSITE" id="PS51257">
    <property type="entry name" value="PROKAR_LIPOPROTEIN"/>
    <property type="match status" value="1"/>
</dbReference>
<feature type="domain" description="Transglycosylase SLT" evidence="1">
    <location>
        <begin position="94"/>
        <end position="192"/>
    </location>
</feature>
<protein>
    <submittedName>
        <fullName evidence="2">Transglycosylase SLT domain-containing protein</fullName>
    </submittedName>
</protein>
<dbReference type="InterPro" id="IPR008258">
    <property type="entry name" value="Transglycosylase_SLT_dom_1"/>
</dbReference>
<reference evidence="2" key="1">
    <citation type="submission" date="2021-01" db="EMBL/GenBank/DDBJ databases">
        <title>Description of Breznakiella homolactica.</title>
        <authorList>
            <person name="Song Y."/>
            <person name="Brune A."/>
        </authorList>
    </citation>
    <scope>NUCLEOTIDE SEQUENCE</scope>
    <source>
        <strain evidence="2">RmG30</strain>
    </source>
</reference>
<evidence type="ECO:0000313" key="2">
    <source>
        <dbReference type="EMBL" id="QQO10519.1"/>
    </source>
</evidence>
<keyword evidence="3" id="KW-1185">Reference proteome</keyword>
<proteinExistence type="predicted"/>